<reference evidence="1 2" key="1">
    <citation type="journal article" date="2018" name="Mol. Plant">
        <title>The genome of Artemisia annua provides insight into the evolution of Asteraceae family and artemisinin biosynthesis.</title>
        <authorList>
            <person name="Shen Q."/>
            <person name="Zhang L."/>
            <person name="Liao Z."/>
            <person name="Wang S."/>
            <person name="Yan T."/>
            <person name="Shi P."/>
            <person name="Liu M."/>
            <person name="Fu X."/>
            <person name="Pan Q."/>
            <person name="Wang Y."/>
            <person name="Lv Z."/>
            <person name="Lu X."/>
            <person name="Zhang F."/>
            <person name="Jiang W."/>
            <person name="Ma Y."/>
            <person name="Chen M."/>
            <person name="Hao X."/>
            <person name="Li L."/>
            <person name="Tang Y."/>
            <person name="Lv G."/>
            <person name="Zhou Y."/>
            <person name="Sun X."/>
            <person name="Brodelius P.E."/>
            <person name="Rose J.K.C."/>
            <person name="Tang K."/>
        </authorList>
    </citation>
    <scope>NUCLEOTIDE SEQUENCE [LARGE SCALE GENOMIC DNA]</scope>
    <source>
        <strain evidence="2">cv. Huhao1</strain>
        <tissue evidence="1">Leaf</tissue>
    </source>
</reference>
<accession>A0A2U1KQJ7</accession>
<name>A0A2U1KQJ7_ARTAN</name>
<sequence>MDISSEHVRIKNTIASKLYNQSGVVIQNTNSGLVVANSYFTLSALNKLIVIGCDEFAIISPVSGIEGKNITSGCMGCCSTSVPAGLNTYIATVSTLNNHKNIWHFNKWGYAFLGEQSAFTFRGASDFTDPDFLNRTTNTVPVVLDWVIGRKDEMGNEEHAATKGWSPVRLPCCLVLILEVLILGSPSPTFYMAIQKVKRKPLCISLLHGSSEAQWSRAKSRALTTSFRKWGHVAWLEPVRIDMMVGTQPFETYKYL</sequence>
<dbReference type="OrthoDB" id="4062651at2759"/>
<evidence type="ECO:0000313" key="1">
    <source>
        <dbReference type="EMBL" id="PWA39024.1"/>
    </source>
</evidence>
<comment type="caution">
    <text evidence="1">The sequence shown here is derived from an EMBL/GenBank/DDBJ whole genome shotgun (WGS) entry which is preliminary data.</text>
</comment>
<gene>
    <name evidence="1" type="ORF">CTI12_AA573020</name>
</gene>
<evidence type="ECO:0000313" key="2">
    <source>
        <dbReference type="Proteomes" id="UP000245207"/>
    </source>
</evidence>
<dbReference type="EMBL" id="PKPP01015034">
    <property type="protein sequence ID" value="PWA39024.1"/>
    <property type="molecule type" value="Genomic_DNA"/>
</dbReference>
<organism evidence="1 2">
    <name type="scientific">Artemisia annua</name>
    <name type="common">Sweet wormwood</name>
    <dbReference type="NCBI Taxonomy" id="35608"/>
    <lineage>
        <taxon>Eukaryota</taxon>
        <taxon>Viridiplantae</taxon>
        <taxon>Streptophyta</taxon>
        <taxon>Embryophyta</taxon>
        <taxon>Tracheophyta</taxon>
        <taxon>Spermatophyta</taxon>
        <taxon>Magnoliopsida</taxon>
        <taxon>eudicotyledons</taxon>
        <taxon>Gunneridae</taxon>
        <taxon>Pentapetalae</taxon>
        <taxon>asterids</taxon>
        <taxon>campanulids</taxon>
        <taxon>Asterales</taxon>
        <taxon>Asteraceae</taxon>
        <taxon>Asteroideae</taxon>
        <taxon>Anthemideae</taxon>
        <taxon>Artemisiinae</taxon>
        <taxon>Artemisia</taxon>
    </lineage>
</organism>
<dbReference type="Proteomes" id="UP000245207">
    <property type="component" value="Unassembled WGS sequence"/>
</dbReference>
<proteinExistence type="predicted"/>
<protein>
    <submittedName>
        <fullName evidence="1">EGF-like calcium-binding</fullName>
    </submittedName>
</protein>
<keyword evidence="2" id="KW-1185">Reference proteome</keyword>
<dbReference type="STRING" id="35608.A0A2U1KQJ7"/>
<dbReference type="PANTHER" id="PTHR33491">
    <property type="entry name" value="OSJNBA0016N04.9 PROTEIN"/>
    <property type="match status" value="1"/>
</dbReference>
<dbReference type="AlphaFoldDB" id="A0A2U1KQJ7"/>